<protein>
    <submittedName>
        <fullName evidence="2">Uncharacterized protein</fullName>
    </submittedName>
</protein>
<dbReference type="EMBL" id="CAJPEX010003549">
    <property type="protein sequence ID" value="CAG0922325.1"/>
    <property type="molecule type" value="Genomic_DNA"/>
</dbReference>
<feature type="transmembrane region" description="Helical" evidence="1">
    <location>
        <begin position="136"/>
        <end position="157"/>
    </location>
</feature>
<dbReference type="Proteomes" id="UP000678499">
    <property type="component" value="Unassembled WGS sequence"/>
</dbReference>
<organism evidence="2">
    <name type="scientific">Notodromas monacha</name>
    <dbReference type="NCBI Taxonomy" id="399045"/>
    <lineage>
        <taxon>Eukaryota</taxon>
        <taxon>Metazoa</taxon>
        <taxon>Ecdysozoa</taxon>
        <taxon>Arthropoda</taxon>
        <taxon>Crustacea</taxon>
        <taxon>Oligostraca</taxon>
        <taxon>Ostracoda</taxon>
        <taxon>Podocopa</taxon>
        <taxon>Podocopida</taxon>
        <taxon>Cypridocopina</taxon>
        <taxon>Cypridoidea</taxon>
        <taxon>Cyprididae</taxon>
        <taxon>Notodromas</taxon>
    </lineage>
</organism>
<proteinExistence type="predicted"/>
<reference evidence="2" key="1">
    <citation type="submission" date="2020-11" db="EMBL/GenBank/DDBJ databases">
        <authorList>
            <person name="Tran Van P."/>
        </authorList>
    </citation>
    <scope>NUCLEOTIDE SEQUENCE</scope>
</reference>
<evidence type="ECO:0000256" key="1">
    <source>
        <dbReference type="SAM" id="Phobius"/>
    </source>
</evidence>
<feature type="transmembrane region" description="Helical" evidence="1">
    <location>
        <begin position="53"/>
        <end position="72"/>
    </location>
</feature>
<feature type="transmembrane region" description="Helical" evidence="1">
    <location>
        <begin position="27"/>
        <end position="47"/>
    </location>
</feature>
<dbReference type="EMBL" id="OA885586">
    <property type="protein sequence ID" value="CAD7282173.1"/>
    <property type="molecule type" value="Genomic_DNA"/>
</dbReference>
<keyword evidence="1" id="KW-0812">Transmembrane</keyword>
<keyword evidence="3" id="KW-1185">Reference proteome</keyword>
<keyword evidence="1" id="KW-0472">Membrane</keyword>
<accession>A0A7R9GH26</accession>
<name>A0A7R9GH26_9CRUS</name>
<evidence type="ECO:0000313" key="2">
    <source>
        <dbReference type="EMBL" id="CAD7282173.1"/>
    </source>
</evidence>
<dbReference type="AlphaFoldDB" id="A0A7R9GH26"/>
<evidence type="ECO:0000313" key="3">
    <source>
        <dbReference type="Proteomes" id="UP000678499"/>
    </source>
</evidence>
<feature type="transmembrane region" description="Helical" evidence="1">
    <location>
        <begin position="84"/>
        <end position="116"/>
    </location>
</feature>
<gene>
    <name evidence="2" type="ORF">NMOB1V02_LOCUS9803</name>
</gene>
<keyword evidence="1" id="KW-1133">Transmembrane helix</keyword>
<sequence length="225" mass="25220">MTDRIYTPPLKMSYAAINKFSLEKYQMLNIASLAYCCAGVPCLAAHFHAMKKMPLNFAYAHLFLTILPYVLFNRRKYEPLYEAARLTTLFCLFTMGIVAVAAVDPFSLAAIIMIWVATTRIGTSARHYKGITYYHWFILLIALAALIMSIPFSPCLYKKLPDGIKSNLEEWKKNIEQTPPWPQLNEALGRNQEPAGGFLGFTYAQVGPSLEASAAAEDESNGVLY</sequence>